<comment type="caution">
    <text evidence="1">The sequence shown here is derived from an EMBL/GenBank/DDBJ whole genome shotgun (WGS) entry which is preliminary data.</text>
</comment>
<dbReference type="InterPro" id="IPR010281">
    <property type="entry name" value="DUF885"/>
</dbReference>
<dbReference type="PANTHER" id="PTHR33361:SF2">
    <property type="entry name" value="DUF885 DOMAIN-CONTAINING PROTEIN"/>
    <property type="match status" value="1"/>
</dbReference>
<gene>
    <name evidence="1" type="ORF">LEP1GSC067_1395</name>
</gene>
<name>M3E4J6_LEPIR</name>
<protein>
    <submittedName>
        <fullName evidence="1">PF05960 domain protein</fullName>
    </submittedName>
</protein>
<accession>M3E4J6</accession>
<dbReference type="Pfam" id="PF05960">
    <property type="entry name" value="DUF885"/>
    <property type="match status" value="1"/>
</dbReference>
<dbReference type="EMBL" id="AKWW02000050">
    <property type="protein sequence ID" value="EMF41965.1"/>
    <property type="molecule type" value="Genomic_DNA"/>
</dbReference>
<dbReference type="AlphaFoldDB" id="M3E4J6"/>
<dbReference type="Proteomes" id="UP000011754">
    <property type="component" value="Unassembled WGS sequence"/>
</dbReference>
<proteinExistence type="predicted"/>
<organism evidence="1 2">
    <name type="scientific">Leptospira interrogans serovar Lora str. TE 1992</name>
    <dbReference type="NCBI Taxonomy" id="1193028"/>
    <lineage>
        <taxon>Bacteria</taxon>
        <taxon>Pseudomonadati</taxon>
        <taxon>Spirochaetota</taxon>
        <taxon>Spirochaetia</taxon>
        <taxon>Leptospirales</taxon>
        <taxon>Leptospiraceae</taxon>
        <taxon>Leptospira</taxon>
    </lineage>
</organism>
<reference evidence="1 2" key="1">
    <citation type="submission" date="2013-01" db="EMBL/GenBank/DDBJ databases">
        <authorList>
            <person name="Harkins D.M."/>
            <person name="Durkin A.S."/>
            <person name="Brinkac L.M."/>
            <person name="Haft D.H."/>
            <person name="Selengut J.D."/>
            <person name="Sanka R."/>
            <person name="DePew J."/>
            <person name="Purushe J."/>
            <person name="Hartskeerl R.A."/>
            <person name="Ahmed A."/>
            <person name="van der Linden H."/>
            <person name="Goris M.G.A."/>
            <person name="Vinetz J.M."/>
            <person name="Sutton G.G."/>
            <person name="Nierman W.C."/>
            <person name="Fouts D.E."/>
        </authorList>
    </citation>
    <scope>NUCLEOTIDE SEQUENCE [LARGE SCALE GENOMIC DNA]</scope>
    <source>
        <strain evidence="1 2">TE 1992</strain>
    </source>
</reference>
<evidence type="ECO:0000313" key="2">
    <source>
        <dbReference type="Proteomes" id="UP000011754"/>
    </source>
</evidence>
<sequence length="180" mass="21357">MFYYVKIFYFQKNSLWNFNLTFFSIYSDFTYDFFKPITLGLFYEKIFWESILEDPEYLTSLGILNRFRIGGYQKKLTDISIEKQEQDLKKAKKDLEILLSYGKENLSGQELLSFEILEWSLRLKISGERFLFHDYPANQLFGVQSQLPTFLATQHPVTSSQDVEDYIARLEAIPKKMINS</sequence>
<dbReference type="PANTHER" id="PTHR33361">
    <property type="entry name" value="GLR0591 PROTEIN"/>
    <property type="match status" value="1"/>
</dbReference>
<evidence type="ECO:0000313" key="1">
    <source>
        <dbReference type="EMBL" id="EMF41965.1"/>
    </source>
</evidence>